<evidence type="ECO:0000256" key="9">
    <source>
        <dbReference type="RuleBase" id="RU362042"/>
    </source>
</evidence>
<keyword evidence="5 8" id="KW-0645">Protease</keyword>
<evidence type="ECO:0000256" key="6">
    <source>
        <dbReference type="ARBA" id="ARBA00022801"/>
    </source>
</evidence>
<proteinExistence type="inferred from homology"/>
<dbReference type="InterPro" id="IPR019756">
    <property type="entry name" value="Pept_S26A_signal_pept_1_Ser-AS"/>
</dbReference>
<keyword evidence="8" id="KW-0472">Membrane</keyword>
<comment type="subcellular location">
    <subcellularLocation>
        <location evidence="9">Membrane</location>
        <topology evidence="9">Single-pass type II membrane protein</topology>
    </subcellularLocation>
</comment>
<sequence length="252" mass="28812">MSVGANSDEKSTFWETVRVVVIALLLAFLVRIFLYQPFNIPSGSMKPTLLIGDYLFVSKFSYGYSQYSFPFGLASFDGRIFAGKPERGDVAVFKLPRDNNSDYIKRIVGLPGDRIQMIDGVLHINGEAVKRERLSDFTLQLGRGRTREVRRYRETLPNGVTYETLDVYDNRPGDNTDVYVVPEGHYFMMGDNRDNSSDSRFFGARGVGFVPAENLIGRAEITFFSVSPEGSLFEFWEWPFVIRWSRLFQVIE</sequence>
<dbReference type="PROSITE" id="PS00761">
    <property type="entry name" value="SPASE_I_3"/>
    <property type="match status" value="1"/>
</dbReference>
<dbReference type="PROSITE" id="PS00501">
    <property type="entry name" value="SPASE_I_1"/>
    <property type="match status" value="1"/>
</dbReference>
<dbReference type="EC" id="3.4.21.89" evidence="3 8"/>
<dbReference type="NCBIfam" id="TIGR02227">
    <property type="entry name" value="sigpep_I_bact"/>
    <property type="match status" value="1"/>
</dbReference>
<evidence type="ECO:0000256" key="1">
    <source>
        <dbReference type="ARBA" id="ARBA00000677"/>
    </source>
</evidence>
<dbReference type="CDD" id="cd06530">
    <property type="entry name" value="S26_SPase_I"/>
    <property type="match status" value="1"/>
</dbReference>
<keyword evidence="8" id="KW-0812">Transmembrane</keyword>
<evidence type="ECO:0000256" key="8">
    <source>
        <dbReference type="RuleBase" id="RU003993"/>
    </source>
</evidence>
<comment type="catalytic activity">
    <reaction evidence="1 8">
        <text>Cleavage of hydrophobic, N-terminal signal or leader sequences from secreted and periplasmic proteins.</text>
        <dbReference type="EC" id="3.4.21.89"/>
    </reaction>
</comment>
<accession>A0A397PEN4</accession>
<evidence type="ECO:0000256" key="4">
    <source>
        <dbReference type="ARBA" id="ARBA00019232"/>
    </source>
</evidence>
<dbReference type="Proteomes" id="UP000266273">
    <property type="component" value="Unassembled WGS sequence"/>
</dbReference>
<dbReference type="InterPro" id="IPR036286">
    <property type="entry name" value="LexA/Signal_pep-like_sf"/>
</dbReference>
<evidence type="ECO:0000256" key="7">
    <source>
        <dbReference type="PIRSR" id="PIRSR600223-1"/>
    </source>
</evidence>
<feature type="transmembrane region" description="Helical" evidence="8">
    <location>
        <begin position="16"/>
        <end position="35"/>
    </location>
</feature>
<dbReference type="Gene3D" id="2.10.109.10">
    <property type="entry name" value="Umud Fragment, subunit A"/>
    <property type="match status" value="1"/>
</dbReference>
<feature type="domain" description="Peptidase S26" evidence="10">
    <location>
        <begin position="14"/>
        <end position="223"/>
    </location>
</feature>
<dbReference type="InterPro" id="IPR019758">
    <property type="entry name" value="Pept_S26A_signal_pept_1_CS"/>
</dbReference>
<dbReference type="AlphaFoldDB" id="A0A397PEN4"/>
<name>A0A397PEN4_9HYPH</name>
<evidence type="ECO:0000256" key="3">
    <source>
        <dbReference type="ARBA" id="ARBA00013208"/>
    </source>
</evidence>
<evidence type="ECO:0000256" key="2">
    <source>
        <dbReference type="ARBA" id="ARBA00009370"/>
    </source>
</evidence>
<dbReference type="SUPFAM" id="SSF51306">
    <property type="entry name" value="LexA/Signal peptidase"/>
    <property type="match status" value="1"/>
</dbReference>
<comment type="similarity">
    <text evidence="2 9">Belongs to the peptidase S26 family.</text>
</comment>
<dbReference type="InterPro" id="IPR019533">
    <property type="entry name" value="Peptidase_S26"/>
</dbReference>
<keyword evidence="8" id="KW-1133">Transmembrane helix</keyword>
<evidence type="ECO:0000313" key="11">
    <source>
        <dbReference type="EMBL" id="RIA47462.1"/>
    </source>
</evidence>
<feature type="active site" evidence="7">
    <location>
        <position position="105"/>
    </location>
</feature>
<gene>
    <name evidence="11" type="ORF">BXY53_2543</name>
</gene>
<dbReference type="GO" id="GO:0009003">
    <property type="term" value="F:signal peptidase activity"/>
    <property type="evidence" value="ECO:0007669"/>
    <property type="project" value="UniProtKB-EC"/>
</dbReference>
<dbReference type="InterPro" id="IPR000223">
    <property type="entry name" value="Pept_S26A_signal_pept_1"/>
</dbReference>
<dbReference type="PROSITE" id="PS00760">
    <property type="entry name" value="SPASE_I_2"/>
    <property type="match status" value="1"/>
</dbReference>
<dbReference type="PANTHER" id="PTHR43390:SF1">
    <property type="entry name" value="CHLOROPLAST PROCESSING PEPTIDASE"/>
    <property type="match status" value="1"/>
</dbReference>
<comment type="caution">
    <text evidence="11">The sequence shown here is derived from an EMBL/GenBank/DDBJ whole genome shotgun (WGS) entry which is preliminary data.</text>
</comment>
<dbReference type="GO" id="GO:0016020">
    <property type="term" value="C:membrane"/>
    <property type="evidence" value="ECO:0007669"/>
    <property type="project" value="UniProtKB-SubCell"/>
</dbReference>
<dbReference type="EMBL" id="QXDF01000003">
    <property type="protein sequence ID" value="RIA47462.1"/>
    <property type="molecule type" value="Genomic_DNA"/>
</dbReference>
<evidence type="ECO:0000259" key="10">
    <source>
        <dbReference type="Pfam" id="PF10502"/>
    </source>
</evidence>
<dbReference type="RefSeq" id="WP_119062328.1">
    <property type="nucleotide sequence ID" value="NZ_QXDF01000003.1"/>
</dbReference>
<dbReference type="GO" id="GO:0006465">
    <property type="term" value="P:signal peptide processing"/>
    <property type="evidence" value="ECO:0007669"/>
    <property type="project" value="InterPro"/>
</dbReference>
<keyword evidence="12" id="KW-1185">Reference proteome</keyword>
<protein>
    <recommendedName>
        <fullName evidence="4 8">Signal peptidase I</fullName>
        <ecNumber evidence="3 8">3.4.21.89</ecNumber>
    </recommendedName>
</protein>
<organism evidence="11 12">
    <name type="scientific">Dichotomicrobium thermohalophilum</name>
    <dbReference type="NCBI Taxonomy" id="933063"/>
    <lineage>
        <taxon>Bacteria</taxon>
        <taxon>Pseudomonadati</taxon>
        <taxon>Pseudomonadota</taxon>
        <taxon>Alphaproteobacteria</taxon>
        <taxon>Hyphomicrobiales</taxon>
        <taxon>Hyphomicrobiaceae</taxon>
        <taxon>Dichotomicrobium</taxon>
    </lineage>
</organism>
<dbReference type="GO" id="GO:0004252">
    <property type="term" value="F:serine-type endopeptidase activity"/>
    <property type="evidence" value="ECO:0007669"/>
    <property type="project" value="InterPro"/>
</dbReference>
<dbReference type="OrthoDB" id="9815782at2"/>
<evidence type="ECO:0000313" key="12">
    <source>
        <dbReference type="Proteomes" id="UP000266273"/>
    </source>
</evidence>
<keyword evidence="6 8" id="KW-0378">Hydrolase</keyword>
<feature type="active site" evidence="7">
    <location>
        <position position="44"/>
    </location>
</feature>
<dbReference type="PANTHER" id="PTHR43390">
    <property type="entry name" value="SIGNAL PEPTIDASE I"/>
    <property type="match status" value="1"/>
</dbReference>
<dbReference type="PRINTS" id="PR00727">
    <property type="entry name" value="LEADERPTASE"/>
</dbReference>
<reference evidence="11 12" key="1">
    <citation type="submission" date="2018-08" db="EMBL/GenBank/DDBJ databases">
        <title>Genomic Encyclopedia of Archaeal and Bacterial Type Strains, Phase II (KMG-II): from individual species to whole genera.</title>
        <authorList>
            <person name="Goeker M."/>
        </authorList>
    </citation>
    <scope>NUCLEOTIDE SEQUENCE [LARGE SCALE GENOMIC DNA]</scope>
    <source>
        <strain evidence="11 12">DSM 5002</strain>
    </source>
</reference>
<evidence type="ECO:0000256" key="5">
    <source>
        <dbReference type="ARBA" id="ARBA00022670"/>
    </source>
</evidence>
<dbReference type="InterPro" id="IPR019757">
    <property type="entry name" value="Pept_S26A_signal_pept_1_Lys-AS"/>
</dbReference>
<dbReference type="Pfam" id="PF10502">
    <property type="entry name" value="Peptidase_S26"/>
    <property type="match status" value="1"/>
</dbReference>